<feature type="region of interest" description="Disordered" evidence="1">
    <location>
        <begin position="1"/>
        <end position="22"/>
    </location>
</feature>
<organism evidence="2">
    <name type="scientific">Arundo donax</name>
    <name type="common">Giant reed</name>
    <name type="synonym">Donax arundinaceus</name>
    <dbReference type="NCBI Taxonomy" id="35708"/>
    <lineage>
        <taxon>Eukaryota</taxon>
        <taxon>Viridiplantae</taxon>
        <taxon>Streptophyta</taxon>
        <taxon>Embryophyta</taxon>
        <taxon>Tracheophyta</taxon>
        <taxon>Spermatophyta</taxon>
        <taxon>Magnoliopsida</taxon>
        <taxon>Liliopsida</taxon>
        <taxon>Poales</taxon>
        <taxon>Poaceae</taxon>
        <taxon>PACMAD clade</taxon>
        <taxon>Arundinoideae</taxon>
        <taxon>Arundineae</taxon>
        <taxon>Arundo</taxon>
    </lineage>
</organism>
<reference evidence="2" key="2">
    <citation type="journal article" date="2015" name="Data Brief">
        <title>Shoot transcriptome of the giant reed, Arundo donax.</title>
        <authorList>
            <person name="Barrero R.A."/>
            <person name="Guerrero F.D."/>
            <person name="Moolhuijzen P."/>
            <person name="Goolsby J.A."/>
            <person name="Tidwell J."/>
            <person name="Bellgard S.E."/>
            <person name="Bellgard M.I."/>
        </authorList>
    </citation>
    <scope>NUCLEOTIDE SEQUENCE</scope>
    <source>
        <tissue evidence="2">Shoot tissue taken approximately 20 cm above the soil surface</tissue>
    </source>
</reference>
<reference evidence="2" key="1">
    <citation type="submission" date="2014-09" db="EMBL/GenBank/DDBJ databases">
        <authorList>
            <person name="Magalhaes I.L.F."/>
            <person name="Oliveira U."/>
            <person name="Santos F.R."/>
            <person name="Vidigal T.H.D.A."/>
            <person name="Brescovit A.D."/>
            <person name="Santos A.J."/>
        </authorList>
    </citation>
    <scope>NUCLEOTIDE SEQUENCE</scope>
    <source>
        <tissue evidence="2">Shoot tissue taken approximately 20 cm above the soil surface</tissue>
    </source>
</reference>
<evidence type="ECO:0000313" key="2">
    <source>
        <dbReference type="EMBL" id="JAE30794.1"/>
    </source>
</evidence>
<name>A0A0A9H4R6_ARUDO</name>
<dbReference type="AlphaFoldDB" id="A0A0A9H4R6"/>
<accession>A0A0A9H4R6</accession>
<proteinExistence type="predicted"/>
<protein>
    <submittedName>
        <fullName evidence="2">Uncharacterized protein</fullName>
    </submittedName>
</protein>
<sequence>MVSIGLEMPSEQDNDASVSHEKRLEYNEGAIELYDKERKDFAEASEPIPRLLLSTLNPGIQQGFLLHGRASVSAVSEQWLPSVPGKDSA</sequence>
<evidence type="ECO:0000256" key="1">
    <source>
        <dbReference type="SAM" id="MobiDB-lite"/>
    </source>
</evidence>
<dbReference type="EMBL" id="GBRH01167102">
    <property type="protein sequence ID" value="JAE30794.1"/>
    <property type="molecule type" value="Transcribed_RNA"/>
</dbReference>